<dbReference type="SUPFAM" id="SSF52172">
    <property type="entry name" value="CheY-like"/>
    <property type="match status" value="1"/>
</dbReference>
<keyword evidence="2" id="KW-0597">Phosphoprotein</keyword>
<keyword evidence="1" id="KW-0238">DNA-binding</keyword>
<feature type="domain" description="Response regulatory" evidence="4">
    <location>
        <begin position="1"/>
        <end position="110"/>
    </location>
</feature>
<dbReference type="PROSITE" id="PS00622">
    <property type="entry name" value="HTH_LUXR_1"/>
    <property type="match status" value="1"/>
</dbReference>
<feature type="modified residue" description="4-aspartylphosphate" evidence="2">
    <location>
        <position position="44"/>
    </location>
</feature>
<dbReference type="PROSITE" id="PS50043">
    <property type="entry name" value="HTH_LUXR_2"/>
    <property type="match status" value="1"/>
</dbReference>
<dbReference type="InterPro" id="IPR000792">
    <property type="entry name" value="Tscrpt_reg_LuxR_C"/>
</dbReference>
<dbReference type="Proteomes" id="UP001500751">
    <property type="component" value="Unassembled WGS sequence"/>
</dbReference>
<dbReference type="InterPro" id="IPR001789">
    <property type="entry name" value="Sig_transdc_resp-reg_receiver"/>
</dbReference>
<proteinExistence type="predicted"/>
<keyword evidence="6" id="KW-1185">Reference proteome</keyword>
<dbReference type="InterPro" id="IPR036388">
    <property type="entry name" value="WH-like_DNA-bd_sf"/>
</dbReference>
<dbReference type="PRINTS" id="PR00038">
    <property type="entry name" value="HTHLUXR"/>
</dbReference>
<dbReference type="Pfam" id="PF00196">
    <property type="entry name" value="GerE"/>
    <property type="match status" value="1"/>
</dbReference>
<protein>
    <submittedName>
        <fullName evidence="5">Response regulator transcription factor</fullName>
    </submittedName>
</protein>
<dbReference type="SUPFAM" id="SSF46894">
    <property type="entry name" value="C-terminal effector domain of the bipartite response regulators"/>
    <property type="match status" value="1"/>
</dbReference>
<organism evidence="5 6">
    <name type="scientific">Catenulispora yoronensis</name>
    <dbReference type="NCBI Taxonomy" id="450799"/>
    <lineage>
        <taxon>Bacteria</taxon>
        <taxon>Bacillati</taxon>
        <taxon>Actinomycetota</taxon>
        <taxon>Actinomycetes</taxon>
        <taxon>Catenulisporales</taxon>
        <taxon>Catenulisporaceae</taxon>
        <taxon>Catenulispora</taxon>
    </lineage>
</organism>
<gene>
    <name evidence="5" type="ORF">GCM10009839_55240</name>
</gene>
<evidence type="ECO:0000256" key="2">
    <source>
        <dbReference type="PROSITE-ProRule" id="PRU00169"/>
    </source>
</evidence>
<evidence type="ECO:0000313" key="6">
    <source>
        <dbReference type="Proteomes" id="UP001500751"/>
    </source>
</evidence>
<name>A0ABN2UX35_9ACTN</name>
<comment type="caution">
    <text evidence="5">The sequence shown here is derived from an EMBL/GenBank/DDBJ whole genome shotgun (WGS) entry which is preliminary data.</text>
</comment>
<feature type="domain" description="HTH luxR-type" evidence="3">
    <location>
        <begin position="125"/>
        <end position="190"/>
    </location>
</feature>
<reference evidence="5 6" key="1">
    <citation type="journal article" date="2019" name="Int. J. Syst. Evol. Microbiol.">
        <title>The Global Catalogue of Microorganisms (GCM) 10K type strain sequencing project: providing services to taxonomists for standard genome sequencing and annotation.</title>
        <authorList>
            <consortium name="The Broad Institute Genomics Platform"/>
            <consortium name="The Broad Institute Genome Sequencing Center for Infectious Disease"/>
            <person name="Wu L."/>
            <person name="Ma J."/>
        </authorList>
    </citation>
    <scope>NUCLEOTIDE SEQUENCE [LARGE SCALE GENOMIC DNA]</scope>
    <source>
        <strain evidence="5 6">JCM 16014</strain>
    </source>
</reference>
<evidence type="ECO:0000313" key="5">
    <source>
        <dbReference type="EMBL" id="GAA2044504.1"/>
    </source>
</evidence>
<dbReference type="EMBL" id="BAAAQN010000037">
    <property type="protein sequence ID" value="GAA2044504.1"/>
    <property type="molecule type" value="Genomic_DNA"/>
</dbReference>
<dbReference type="Gene3D" id="3.40.50.2300">
    <property type="match status" value="1"/>
</dbReference>
<dbReference type="PROSITE" id="PS50110">
    <property type="entry name" value="RESPONSE_REGULATORY"/>
    <property type="match status" value="1"/>
</dbReference>
<dbReference type="Gene3D" id="1.10.10.10">
    <property type="entry name" value="Winged helix-like DNA-binding domain superfamily/Winged helix DNA-binding domain"/>
    <property type="match status" value="1"/>
</dbReference>
<sequence>MLWREGLAALLAREADFKVVVRPTRLEDVWPAVRRRRPDVILLDAELPGVPAVDAVCSQLCQRRPDVKVLILVERWAATLATLTRLAPQTGFLTVDASPAQLVDGLRRIVDGKPVLDLELAVAALSAGDNPLTDREREVLLKSVDGAPTKAIAAELFLSTGTVRNYLSRAMAKTGARSRIEAVRIARDEGWI</sequence>
<dbReference type="SMART" id="SM00421">
    <property type="entry name" value="HTH_LUXR"/>
    <property type="match status" value="1"/>
</dbReference>
<evidence type="ECO:0000259" key="3">
    <source>
        <dbReference type="PROSITE" id="PS50043"/>
    </source>
</evidence>
<evidence type="ECO:0000259" key="4">
    <source>
        <dbReference type="PROSITE" id="PS50110"/>
    </source>
</evidence>
<dbReference type="InterPro" id="IPR039420">
    <property type="entry name" value="WalR-like"/>
</dbReference>
<dbReference type="InterPro" id="IPR011006">
    <property type="entry name" value="CheY-like_superfamily"/>
</dbReference>
<dbReference type="PANTHER" id="PTHR43214:SF42">
    <property type="entry name" value="TRANSCRIPTIONAL REGULATORY PROTEIN DESR"/>
    <property type="match status" value="1"/>
</dbReference>
<accession>A0ABN2UX35</accession>
<dbReference type="PANTHER" id="PTHR43214">
    <property type="entry name" value="TWO-COMPONENT RESPONSE REGULATOR"/>
    <property type="match status" value="1"/>
</dbReference>
<dbReference type="CDD" id="cd06170">
    <property type="entry name" value="LuxR_C_like"/>
    <property type="match status" value="1"/>
</dbReference>
<evidence type="ECO:0000256" key="1">
    <source>
        <dbReference type="ARBA" id="ARBA00023125"/>
    </source>
</evidence>
<dbReference type="InterPro" id="IPR016032">
    <property type="entry name" value="Sig_transdc_resp-reg_C-effctor"/>
</dbReference>